<evidence type="ECO:0000259" key="1">
    <source>
        <dbReference type="Pfam" id="PF03781"/>
    </source>
</evidence>
<dbReference type="PATRIC" id="fig|1666911.3.peg.4169"/>
<dbReference type="InterPro" id="IPR051043">
    <property type="entry name" value="Sulfatase_Mod_Factor_Kinase"/>
</dbReference>
<evidence type="ECO:0000313" key="3">
    <source>
        <dbReference type="Proteomes" id="UP000050465"/>
    </source>
</evidence>
<dbReference type="Gene3D" id="3.90.1580.10">
    <property type="entry name" value="paralog of FGE (formylglycine-generating enzyme)"/>
    <property type="match status" value="1"/>
</dbReference>
<comment type="caution">
    <text evidence="2">The sequence shown here is derived from an EMBL/GenBank/DDBJ whole genome shotgun (WGS) entry which is preliminary data.</text>
</comment>
<accession>A0A0P7YPU8</accession>
<reference evidence="2 3" key="1">
    <citation type="submission" date="2015-09" db="EMBL/GenBank/DDBJ databases">
        <title>Identification and resolution of microdiversity through metagenomic sequencing of parallel consortia.</title>
        <authorList>
            <person name="Nelson W.C."/>
            <person name="Romine M.F."/>
            <person name="Lindemann S.R."/>
        </authorList>
    </citation>
    <scope>NUCLEOTIDE SEQUENCE [LARGE SCALE GENOMIC DNA]</scope>
    <source>
        <strain evidence="2">Ana</strain>
    </source>
</reference>
<evidence type="ECO:0000313" key="2">
    <source>
        <dbReference type="EMBL" id="KPQ32121.1"/>
    </source>
</evidence>
<gene>
    <name evidence="2" type="ORF">HLUCCA11_22245</name>
</gene>
<name>A0A0P7YPU8_9CYAN</name>
<dbReference type="PANTHER" id="PTHR23150">
    <property type="entry name" value="SULFATASE MODIFYING FACTOR 1, 2"/>
    <property type="match status" value="1"/>
</dbReference>
<dbReference type="PANTHER" id="PTHR23150:SF19">
    <property type="entry name" value="FORMYLGLYCINE-GENERATING ENZYME"/>
    <property type="match status" value="1"/>
</dbReference>
<proteinExistence type="predicted"/>
<dbReference type="SUPFAM" id="SSF56436">
    <property type="entry name" value="C-type lectin-like"/>
    <property type="match status" value="1"/>
</dbReference>
<dbReference type="Pfam" id="PF03781">
    <property type="entry name" value="FGE-sulfatase"/>
    <property type="match status" value="1"/>
</dbReference>
<organism evidence="2 3">
    <name type="scientific">Phormidesmis priestleyi Ana</name>
    <dbReference type="NCBI Taxonomy" id="1666911"/>
    <lineage>
        <taxon>Bacteria</taxon>
        <taxon>Bacillati</taxon>
        <taxon>Cyanobacteriota</taxon>
        <taxon>Cyanophyceae</taxon>
        <taxon>Leptolyngbyales</taxon>
        <taxon>Leptolyngbyaceae</taxon>
        <taxon>Phormidesmis</taxon>
    </lineage>
</organism>
<dbReference type="InterPro" id="IPR042095">
    <property type="entry name" value="SUMF_sf"/>
</dbReference>
<dbReference type="EMBL" id="LJZR01000068">
    <property type="protein sequence ID" value="KPQ32121.1"/>
    <property type="molecule type" value="Genomic_DNA"/>
</dbReference>
<dbReference type="AlphaFoldDB" id="A0A0P7YPU8"/>
<dbReference type="InterPro" id="IPR016187">
    <property type="entry name" value="CTDL_fold"/>
</dbReference>
<dbReference type="GO" id="GO:0120147">
    <property type="term" value="F:formylglycine-generating oxidase activity"/>
    <property type="evidence" value="ECO:0007669"/>
    <property type="project" value="TreeGrafter"/>
</dbReference>
<protein>
    <submittedName>
        <fullName evidence="2">Sulfatase-modifying factor enzyme 1</fullName>
    </submittedName>
</protein>
<sequence>MPLTLRRTPATTRYYTESLEGIGEALPLQMLLIPAGTFMMGSPEDEPDRQEDEIQHEVSVPPFFLGRYPITQAQWRAVANLPQVNRELNPEPSNFKGENLPVERVSWYEAVEFCDRLAARTGRPYRLPSEAEWEYACRAGTTAPFHFGRTLTTEVAN</sequence>
<dbReference type="InterPro" id="IPR005532">
    <property type="entry name" value="SUMF_dom"/>
</dbReference>
<dbReference type="STRING" id="1666911.HLUCCA11_22245"/>
<dbReference type="Proteomes" id="UP000050465">
    <property type="component" value="Unassembled WGS sequence"/>
</dbReference>
<feature type="domain" description="Sulfatase-modifying factor enzyme-like" evidence="1">
    <location>
        <begin position="29"/>
        <end position="143"/>
    </location>
</feature>